<evidence type="ECO:0000313" key="2">
    <source>
        <dbReference type="Proteomes" id="UP000032544"/>
    </source>
</evidence>
<dbReference type="EMBL" id="JRHC01000002">
    <property type="protein sequence ID" value="KJF43901.1"/>
    <property type="molecule type" value="Genomic_DNA"/>
</dbReference>
<protein>
    <recommendedName>
        <fullName evidence="3">Capsule assembly protein Wzi</fullName>
    </recommendedName>
</protein>
<proteinExistence type="predicted"/>
<dbReference type="AlphaFoldDB" id="A0A0D8JBK4"/>
<reference evidence="1 2" key="1">
    <citation type="submission" date="2014-09" db="EMBL/GenBank/DDBJ databases">
        <title>Draft Genome Sequence of Draconibacterium sp. JN14CK-3.</title>
        <authorList>
            <person name="Dong C."/>
            <person name="Lai Q."/>
            <person name="Shao Z."/>
        </authorList>
    </citation>
    <scope>NUCLEOTIDE SEQUENCE [LARGE SCALE GENOMIC DNA]</scope>
    <source>
        <strain evidence="1 2">JN14CK-3</strain>
    </source>
</reference>
<name>A0A0D8JBK4_9BACT</name>
<dbReference type="Gene3D" id="2.40.160.130">
    <property type="entry name" value="Capsule assembly protein Wzi"/>
    <property type="match status" value="1"/>
</dbReference>
<evidence type="ECO:0008006" key="3">
    <source>
        <dbReference type="Google" id="ProtNLM"/>
    </source>
</evidence>
<dbReference type="InterPro" id="IPR038636">
    <property type="entry name" value="Wzi_sf"/>
</dbReference>
<comment type="caution">
    <text evidence="1">The sequence shown here is derived from an EMBL/GenBank/DDBJ whole genome shotgun (WGS) entry which is preliminary data.</text>
</comment>
<evidence type="ECO:0000313" key="1">
    <source>
        <dbReference type="EMBL" id="KJF43901.1"/>
    </source>
</evidence>
<accession>A0A0D8JBK4</accession>
<gene>
    <name evidence="1" type="ORF">LH29_12615</name>
</gene>
<dbReference type="Proteomes" id="UP000032544">
    <property type="component" value="Unassembled WGS sequence"/>
</dbReference>
<organism evidence="1 2">
    <name type="scientific">Draconibacterium sediminis</name>
    <dbReference type="NCBI Taxonomy" id="1544798"/>
    <lineage>
        <taxon>Bacteria</taxon>
        <taxon>Pseudomonadati</taxon>
        <taxon>Bacteroidota</taxon>
        <taxon>Bacteroidia</taxon>
        <taxon>Marinilabiliales</taxon>
        <taxon>Prolixibacteraceae</taxon>
        <taxon>Draconibacterium</taxon>
    </lineage>
</organism>
<sequence>MSGTKGQLPFWLWANQLGQYDKNSSTIQNFSFNAFQKQQIGDSDFSYQVGLDLDLLLADENDIRFTQLYGGMSWKFLQLQIGAFPEEEVYAGLSTTNGNLAASRNARPYPKIRAGFNRFVPVLTDWFFINGFYEEGILNDDRFVKDTHLHRGALYFRFGQPKSIQVTAGIEHFVMWWGTHPVYGEFPGWDAYFKYLTASAGGSNVIEEEQLNAMGNSYGVYQLEFKKAWDKLDATLYISHPYEDHSGMEFVNYADNLIGIHLDFNKKQSSLKNIVIEYFHTKNQSGAYLIGEAPDENGRGRGIDDYFNHGIYLSGATYNKMAMVSPLFGPVVIADGTSRGFESTRFAGFHLGSDGLFSETLQWKALLTYSNNFGRHNGQGGTTIEPSRKQVSVLGQLSWQPPTKKLTISTSVAYDRGSQYNKGVSTTRLGAMVSFAYRFSK</sequence>
<dbReference type="STRING" id="1544798.LH29_12615"/>
<keyword evidence="2" id="KW-1185">Reference proteome</keyword>